<dbReference type="Proteomes" id="UP000298324">
    <property type="component" value="Unassembled WGS sequence"/>
</dbReference>
<dbReference type="EMBL" id="QFGA01000001">
    <property type="protein sequence ID" value="TEB06477.1"/>
    <property type="molecule type" value="Genomic_DNA"/>
</dbReference>
<dbReference type="RefSeq" id="WP_190238731.1">
    <property type="nucleotide sequence ID" value="NZ_QFGA01000001.1"/>
</dbReference>
<dbReference type="AlphaFoldDB" id="A0A4Y7RDR8"/>
<organism evidence="1 2">
    <name type="scientific">Pelotomaculum schinkii</name>
    <dbReference type="NCBI Taxonomy" id="78350"/>
    <lineage>
        <taxon>Bacteria</taxon>
        <taxon>Bacillati</taxon>
        <taxon>Bacillota</taxon>
        <taxon>Clostridia</taxon>
        <taxon>Eubacteriales</taxon>
        <taxon>Desulfotomaculaceae</taxon>
        <taxon>Pelotomaculum</taxon>
    </lineage>
</organism>
<evidence type="ECO:0000313" key="2">
    <source>
        <dbReference type="Proteomes" id="UP000298324"/>
    </source>
</evidence>
<accession>A0A4Y7RDR8</accession>
<comment type="caution">
    <text evidence="1">The sequence shown here is derived from an EMBL/GenBank/DDBJ whole genome shotgun (WGS) entry which is preliminary data.</text>
</comment>
<proteinExistence type="predicted"/>
<reference evidence="1 2" key="1">
    <citation type="journal article" date="2018" name="Environ. Microbiol.">
        <title>Novel energy conservation strategies and behaviour of Pelotomaculum schinkii driving syntrophic propionate catabolism.</title>
        <authorList>
            <person name="Hidalgo-Ahumada C.A.P."/>
            <person name="Nobu M.K."/>
            <person name="Narihiro T."/>
            <person name="Tamaki H."/>
            <person name="Liu W.T."/>
            <person name="Kamagata Y."/>
            <person name="Stams A.J.M."/>
            <person name="Imachi H."/>
            <person name="Sousa D.Z."/>
        </authorList>
    </citation>
    <scope>NUCLEOTIDE SEQUENCE [LARGE SCALE GENOMIC DNA]</scope>
    <source>
        <strain evidence="1 2">HH</strain>
    </source>
</reference>
<protein>
    <submittedName>
        <fullName evidence="1">Uncharacterized protein</fullName>
    </submittedName>
</protein>
<evidence type="ECO:0000313" key="1">
    <source>
        <dbReference type="EMBL" id="TEB06477.1"/>
    </source>
</evidence>
<name>A0A4Y7RDR8_9FIRM</name>
<sequence>MSNNLQMPFQDIVGENSPVQQALKHLRILADEKPMPNANTDQSRSVSALILTHILGLFDSTGLINCRGYHSAAITMFRPIEDATDCFAAVSLDINAARNWAEGNLKSSDAAKIWTDAVNLVLSDGSYLSEYRKIIRHALNNYSHCTPDQTNWNVYLESIGEKKCIMELNTKPLIINLNAYYIDRYLCTHLYELIEIMLIAFSEYFEAHFSLKERFEGLRVEIEEIVVDFLRFIKSEKIDVSIAPEIGRLNNCEETL</sequence>
<gene>
    <name evidence="1" type="ORF">Psch_00004</name>
</gene>
<keyword evidence="2" id="KW-1185">Reference proteome</keyword>